<proteinExistence type="predicted"/>
<accession>A0A8S5V7K0</accession>
<organism evidence="1">
    <name type="scientific">CrAss-like virus sp. ctUXy6</name>
    <dbReference type="NCBI Taxonomy" id="2825835"/>
    <lineage>
        <taxon>Viruses</taxon>
        <taxon>Duplodnaviria</taxon>
        <taxon>Heunggongvirae</taxon>
        <taxon>Uroviricota</taxon>
        <taxon>Caudoviricetes</taxon>
        <taxon>Crassvirales</taxon>
    </lineage>
</organism>
<name>A0A8S5V7K0_9CAUD</name>
<reference evidence="1" key="1">
    <citation type="journal article" date="2021" name="Proc. Natl. Acad. Sci. U.S.A.">
        <title>A Catalog of Tens of Thousands of Viruses from Human Metagenomes Reveals Hidden Associations with Chronic Diseases.</title>
        <authorList>
            <person name="Tisza M.J."/>
            <person name="Buck C.B."/>
        </authorList>
    </citation>
    <scope>NUCLEOTIDE SEQUENCE</scope>
    <source>
        <strain evidence="1">CtUXy6</strain>
    </source>
</reference>
<dbReference type="EMBL" id="BK016212">
    <property type="protein sequence ID" value="DAG02591.1"/>
    <property type="molecule type" value="Genomic_DNA"/>
</dbReference>
<protein>
    <submittedName>
        <fullName evidence="1">Uncharacterized protein</fullName>
    </submittedName>
</protein>
<sequence>MENKAKAGIIEILDNNSKIIGYIAVDTQTAADVVGTIGESITKLSNDNITINLNTADLDDDKMSVARRLLNKCSRLYNDMIDENKV</sequence>
<evidence type="ECO:0000313" key="1">
    <source>
        <dbReference type="EMBL" id="DAG02591.1"/>
    </source>
</evidence>